<dbReference type="RefSeq" id="WP_131901209.1">
    <property type="nucleotide sequence ID" value="NZ_SMKZ01000069.1"/>
</dbReference>
<dbReference type="InParanoid" id="A0A4R5CF65"/>
<organism evidence="2 3">
    <name type="scientific">Jiangella asiatica</name>
    <dbReference type="NCBI Taxonomy" id="2530372"/>
    <lineage>
        <taxon>Bacteria</taxon>
        <taxon>Bacillati</taxon>
        <taxon>Actinomycetota</taxon>
        <taxon>Actinomycetes</taxon>
        <taxon>Jiangellales</taxon>
        <taxon>Jiangellaceae</taxon>
        <taxon>Jiangella</taxon>
    </lineage>
</organism>
<keyword evidence="1" id="KW-0812">Transmembrane</keyword>
<feature type="transmembrane region" description="Helical" evidence="1">
    <location>
        <begin position="292"/>
        <end position="316"/>
    </location>
</feature>
<feature type="transmembrane region" description="Helical" evidence="1">
    <location>
        <begin position="336"/>
        <end position="355"/>
    </location>
</feature>
<proteinExistence type="predicted"/>
<sequence>MSETMTRQQAPARRAGVWHRWPVWTPWAATVWAAGYAAVALGWTFTGMGYPMNRGGDADLMALLGDVPADVGAPLFAAVALAAAAVGVATVRTGPAVSPGRRRLTLAFGTILSATLLLAVPDTRALALVGYVPMLVVTAPFDPELRDQLGEALSPGYLHQAAALVGGFLWAAATLAYARRTAGTCRWCGRGDRLRTWTTPQAAARWGRPAVYVAAVIPALYAVTRWIWVAGVPLGIDEDLHAEGMTDGSLWSGAWLASFALVGTVLTLGLVQRWGEVIPRWVPVLRGRPVPVGLAVGPAAVVAALVTSGGLGLIKASRADGAFTLDADGWAAVGPAMLWPLWGVALAAGTLAYYLRRRGQCAECGRS</sequence>
<name>A0A4R5CF65_9ACTN</name>
<dbReference type="Proteomes" id="UP000294739">
    <property type="component" value="Unassembled WGS sequence"/>
</dbReference>
<feature type="transmembrane region" description="Helical" evidence="1">
    <location>
        <begin position="103"/>
        <end position="120"/>
    </location>
</feature>
<reference evidence="2 3" key="1">
    <citation type="submission" date="2019-03" db="EMBL/GenBank/DDBJ databases">
        <title>Draft genome sequences of novel Actinobacteria.</title>
        <authorList>
            <person name="Sahin N."/>
            <person name="Ay H."/>
            <person name="Saygin H."/>
        </authorList>
    </citation>
    <scope>NUCLEOTIDE SEQUENCE [LARGE SCALE GENOMIC DNA]</scope>
    <source>
        <strain evidence="2 3">5K138</strain>
    </source>
</reference>
<keyword evidence="1" id="KW-1133">Transmembrane helix</keyword>
<dbReference type="AlphaFoldDB" id="A0A4R5CF65"/>
<evidence type="ECO:0000313" key="2">
    <source>
        <dbReference type="EMBL" id="TDD98225.1"/>
    </source>
</evidence>
<keyword evidence="3" id="KW-1185">Reference proteome</keyword>
<feature type="transmembrane region" description="Helical" evidence="1">
    <location>
        <begin position="210"/>
        <end position="228"/>
    </location>
</feature>
<evidence type="ECO:0000256" key="1">
    <source>
        <dbReference type="SAM" id="Phobius"/>
    </source>
</evidence>
<feature type="transmembrane region" description="Helical" evidence="1">
    <location>
        <begin position="157"/>
        <end position="178"/>
    </location>
</feature>
<protein>
    <submittedName>
        <fullName evidence="2">Uncharacterized protein</fullName>
    </submittedName>
</protein>
<gene>
    <name evidence="2" type="ORF">E1269_28985</name>
</gene>
<feature type="transmembrane region" description="Helical" evidence="1">
    <location>
        <begin position="71"/>
        <end position="91"/>
    </location>
</feature>
<comment type="caution">
    <text evidence="2">The sequence shown here is derived from an EMBL/GenBank/DDBJ whole genome shotgun (WGS) entry which is preliminary data.</text>
</comment>
<dbReference type="OrthoDB" id="2717873at2"/>
<dbReference type="EMBL" id="SMKZ01000069">
    <property type="protein sequence ID" value="TDD98225.1"/>
    <property type="molecule type" value="Genomic_DNA"/>
</dbReference>
<feature type="transmembrane region" description="Helical" evidence="1">
    <location>
        <begin position="248"/>
        <end position="271"/>
    </location>
</feature>
<accession>A0A4R5CF65</accession>
<evidence type="ECO:0000313" key="3">
    <source>
        <dbReference type="Proteomes" id="UP000294739"/>
    </source>
</evidence>
<feature type="transmembrane region" description="Helical" evidence="1">
    <location>
        <begin position="21"/>
        <end position="45"/>
    </location>
</feature>
<keyword evidence="1" id="KW-0472">Membrane</keyword>